<evidence type="ECO:0000256" key="10">
    <source>
        <dbReference type="ARBA" id="ARBA00023242"/>
    </source>
</evidence>
<dbReference type="InterPro" id="IPR059034">
    <property type="entry name" value="SH3_AEBP2_C"/>
</dbReference>
<dbReference type="InterPro" id="IPR052130">
    <property type="entry name" value="AEBP2/jing_C2H2-ZnF"/>
</dbReference>
<dbReference type="SUPFAM" id="SSF57667">
    <property type="entry name" value="beta-beta-alpha zinc fingers"/>
    <property type="match status" value="2"/>
</dbReference>
<dbReference type="InterPro" id="IPR013087">
    <property type="entry name" value="Znf_C2H2_type"/>
</dbReference>
<evidence type="ECO:0000256" key="12">
    <source>
        <dbReference type="PROSITE-ProRule" id="PRU00042"/>
    </source>
</evidence>
<comment type="similarity">
    <text evidence="11">Belongs to the AEBP2/jing C2H2-type zinc-finger family.</text>
</comment>
<dbReference type="PANTHER" id="PTHR46541">
    <property type="entry name" value="ZINC FINGER PROTEIN AEBP2"/>
    <property type="match status" value="1"/>
</dbReference>
<evidence type="ECO:0000256" key="11">
    <source>
        <dbReference type="ARBA" id="ARBA00037930"/>
    </source>
</evidence>
<evidence type="ECO:0000256" key="3">
    <source>
        <dbReference type="ARBA" id="ARBA00022723"/>
    </source>
</evidence>
<keyword evidence="7" id="KW-0156">Chromatin regulator</keyword>
<dbReference type="PROSITE" id="PS00028">
    <property type="entry name" value="ZINC_FINGER_C2H2_1"/>
    <property type="match status" value="2"/>
</dbReference>
<dbReference type="InterPro" id="IPR036236">
    <property type="entry name" value="Znf_C2H2_sf"/>
</dbReference>
<dbReference type="AlphaFoldDB" id="A0A5E4MBS1"/>
<name>A0A5E4MBS1_9HEMI</name>
<evidence type="ECO:0000256" key="4">
    <source>
        <dbReference type="ARBA" id="ARBA00022737"/>
    </source>
</evidence>
<evidence type="ECO:0000256" key="1">
    <source>
        <dbReference type="ARBA" id="ARBA00004123"/>
    </source>
</evidence>
<keyword evidence="2" id="KW-0678">Repressor</keyword>
<sequence length="627" mass="71871">MDGLRFRLSDNLDPLQTLDICHEIVNMTFCSERPYSLKKYSKNRSVDKYDEESSDSGVANSVTELGSPLTPDSRVSENSFISPDECEQYLMAPPPLPSCVDETDIASWPWSEQWAANCANLELFADACGASSFGKTNKNGELDDNHKLNIFQKSAKLNALFNALPLTQSLVQSQCKLKESPGIKTHYECTAPKKFPVSDEESPKTFTVCNKSDDNVSGDISTVQSDILNDKSLLKVEDSLLTEKLESCTPLVCSDSFNEAQFNLCNNIDTSITDNLKLKSNITNNESNYNNPHKKLCVDQKLPNKSRYFMRSSSGNKKSQSKITQLLDKNINLKNLKCSLRNPISKRQSETNGIIKNNESTKLNSVGSNSSKIRFPKLDTHWISLRENIICHWNGCDNHFNDITKFLEHLQVKHVDSQTQSETFVCLWSGCKVFNKPSCSSSWLQRHILTHAGNKPLECIVQKCRQRFSSQLMLERHVNHHFKSREDDINGKFIRRKGKKLRLRKQPFTARKFDYFDQATMLELQTQLFLCTQNSQQDFIDFSRRTIKFQPNIIAKRVLNENNKLEVLMRWFPPNILEDEWISYDNKTNFNVMERVVPIMSLSTENRDSITKLFGNIFPPTSRRSRK</sequence>
<dbReference type="Gene3D" id="3.30.160.60">
    <property type="entry name" value="Classic Zinc Finger"/>
    <property type="match status" value="1"/>
</dbReference>
<feature type="compositionally biased region" description="Polar residues" evidence="13">
    <location>
        <begin position="55"/>
        <end position="64"/>
    </location>
</feature>
<evidence type="ECO:0000256" key="13">
    <source>
        <dbReference type="SAM" id="MobiDB-lite"/>
    </source>
</evidence>
<keyword evidence="16" id="KW-1185">Reference proteome</keyword>
<dbReference type="GO" id="GO:0006325">
    <property type="term" value="P:chromatin organization"/>
    <property type="evidence" value="ECO:0007669"/>
    <property type="project" value="UniProtKB-KW"/>
</dbReference>
<evidence type="ECO:0000256" key="6">
    <source>
        <dbReference type="ARBA" id="ARBA00022833"/>
    </source>
</evidence>
<keyword evidence="10" id="KW-0539">Nucleus</keyword>
<dbReference type="GO" id="GO:0035098">
    <property type="term" value="C:ESC/E(Z) complex"/>
    <property type="evidence" value="ECO:0007669"/>
    <property type="project" value="TreeGrafter"/>
</dbReference>
<feature type="region of interest" description="Disordered" evidence="13">
    <location>
        <begin position="46"/>
        <end position="77"/>
    </location>
</feature>
<evidence type="ECO:0000256" key="7">
    <source>
        <dbReference type="ARBA" id="ARBA00022853"/>
    </source>
</evidence>
<comment type="subcellular location">
    <subcellularLocation>
        <location evidence="1">Nucleus</location>
    </subcellularLocation>
</comment>
<evidence type="ECO:0000313" key="15">
    <source>
        <dbReference type="EMBL" id="VVC28834.1"/>
    </source>
</evidence>
<protein>
    <submittedName>
        <fullName evidence="15">Zinc finger C2H2-type</fullName>
    </submittedName>
</protein>
<dbReference type="OrthoDB" id="9984614at2759"/>
<evidence type="ECO:0000313" key="16">
    <source>
        <dbReference type="Proteomes" id="UP000325440"/>
    </source>
</evidence>
<dbReference type="PANTHER" id="PTHR46541:SF1">
    <property type="entry name" value="ZINC FINGER PROTEIN AEBP2"/>
    <property type="match status" value="1"/>
</dbReference>
<evidence type="ECO:0000256" key="9">
    <source>
        <dbReference type="ARBA" id="ARBA00023163"/>
    </source>
</evidence>
<reference evidence="15 16" key="1">
    <citation type="submission" date="2019-08" db="EMBL/GenBank/DDBJ databases">
        <authorList>
            <person name="Alioto T."/>
            <person name="Alioto T."/>
            <person name="Gomez Garrido J."/>
        </authorList>
    </citation>
    <scope>NUCLEOTIDE SEQUENCE [LARGE SCALE GENOMIC DNA]</scope>
</reference>
<organism evidence="15 16">
    <name type="scientific">Cinara cedri</name>
    <dbReference type="NCBI Taxonomy" id="506608"/>
    <lineage>
        <taxon>Eukaryota</taxon>
        <taxon>Metazoa</taxon>
        <taxon>Ecdysozoa</taxon>
        <taxon>Arthropoda</taxon>
        <taxon>Hexapoda</taxon>
        <taxon>Insecta</taxon>
        <taxon>Pterygota</taxon>
        <taxon>Neoptera</taxon>
        <taxon>Paraneoptera</taxon>
        <taxon>Hemiptera</taxon>
        <taxon>Sternorrhyncha</taxon>
        <taxon>Aphidomorpha</taxon>
        <taxon>Aphidoidea</taxon>
        <taxon>Aphididae</taxon>
        <taxon>Lachninae</taxon>
        <taxon>Cinara</taxon>
    </lineage>
</organism>
<keyword evidence="9" id="KW-0804">Transcription</keyword>
<feature type="domain" description="C2H2-type" evidence="14">
    <location>
        <begin position="457"/>
        <end position="486"/>
    </location>
</feature>
<dbReference type="SMART" id="SM00355">
    <property type="entry name" value="ZnF_C2H2"/>
    <property type="match status" value="3"/>
</dbReference>
<dbReference type="EMBL" id="CABPRJ010000484">
    <property type="protein sequence ID" value="VVC28834.1"/>
    <property type="molecule type" value="Genomic_DNA"/>
</dbReference>
<evidence type="ECO:0000256" key="5">
    <source>
        <dbReference type="ARBA" id="ARBA00022771"/>
    </source>
</evidence>
<keyword evidence="8" id="KW-0805">Transcription regulation</keyword>
<dbReference type="GO" id="GO:0008270">
    <property type="term" value="F:zinc ion binding"/>
    <property type="evidence" value="ECO:0007669"/>
    <property type="project" value="UniProtKB-KW"/>
</dbReference>
<evidence type="ECO:0000259" key="14">
    <source>
        <dbReference type="PROSITE" id="PS50157"/>
    </source>
</evidence>
<keyword evidence="4" id="KW-0677">Repeat</keyword>
<accession>A0A5E4MBS1</accession>
<evidence type="ECO:0000256" key="2">
    <source>
        <dbReference type="ARBA" id="ARBA00022491"/>
    </source>
</evidence>
<dbReference type="Proteomes" id="UP000325440">
    <property type="component" value="Unassembled WGS sequence"/>
</dbReference>
<gene>
    <name evidence="15" type="ORF">CINCED_3A025033</name>
</gene>
<keyword evidence="5 12" id="KW-0863">Zinc-finger</keyword>
<proteinExistence type="inferred from homology"/>
<dbReference type="GO" id="GO:0006357">
    <property type="term" value="P:regulation of transcription by RNA polymerase II"/>
    <property type="evidence" value="ECO:0007669"/>
    <property type="project" value="TreeGrafter"/>
</dbReference>
<dbReference type="Pfam" id="PF26014">
    <property type="entry name" value="SH3_AEBP2_C"/>
    <property type="match status" value="1"/>
</dbReference>
<keyword evidence="3" id="KW-0479">Metal-binding</keyword>
<evidence type="ECO:0000256" key="8">
    <source>
        <dbReference type="ARBA" id="ARBA00023015"/>
    </source>
</evidence>
<keyword evidence="6" id="KW-0862">Zinc</keyword>
<dbReference type="PROSITE" id="PS50157">
    <property type="entry name" value="ZINC_FINGER_C2H2_2"/>
    <property type="match status" value="1"/>
</dbReference>